<evidence type="ECO:0000256" key="9">
    <source>
        <dbReference type="ARBA" id="ARBA00023474"/>
    </source>
</evidence>
<comment type="subcellular location">
    <subcellularLocation>
        <location evidence="2">Cytoplasm</location>
    </subcellularLocation>
    <subcellularLocation>
        <location evidence="1">Nucleus</location>
    </subcellularLocation>
</comment>
<gene>
    <name evidence="12" type="ORF">GSLYS_00013975001</name>
</gene>
<evidence type="ECO:0000256" key="10">
    <source>
        <dbReference type="ARBA" id="ARBA00033173"/>
    </source>
</evidence>
<dbReference type="AlphaFoldDB" id="A0AAV2I0Z0"/>
<dbReference type="PANTHER" id="PTHR10126">
    <property type="entry name" value="TATA-BOX BINDING PROTEIN"/>
    <property type="match status" value="1"/>
</dbReference>
<accession>A0AAV2I0Z0</accession>
<dbReference type="PRINTS" id="PR00686">
    <property type="entry name" value="TIFACTORIID"/>
</dbReference>
<dbReference type="EMBL" id="CAXITT010000377">
    <property type="protein sequence ID" value="CAL1540326.1"/>
    <property type="molecule type" value="Genomic_DNA"/>
</dbReference>
<evidence type="ECO:0000256" key="4">
    <source>
        <dbReference type="ARBA" id="ARBA00022490"/>
    </source>
</evidence>
<evidence type="ECO:0000313" key="13">
    <source>
        <dbReference type="Proteomes" id="UP001497497"/>
    </source>
</evidence>
<dbReference type="Proteomes" id="UP001497497">
    <property type="component" value="Unassembled WGS sequence"/>
</dbReference>
<keyword evidence="8" id="KW-0539">Nucleus</keyword>
<keyword evidence="13" id="KW-1185">Reference proteome</keyword>
<evidence type="ECO:0000256" key="6">
    <source>
        <dbReference type="ARBA" id="ARBA00023125"/>
    </source>
</evidence>
<dbReference type="InterPro" id="IPR000814">
    <property type="entry name" value="TBP"/>
</dbReference>
<dbReference type="SUPFAM" id="SSF55945">
    <property type="entry name" value="TATA-box binding protein-like"/>
    <property type="match status" value="2"/>
</dbReference>
<evidence type="ECO:0000256" key="5">
    <source>
        <dbReference type="ARBA" id="ARBA00023015"/>
    </source>
</evidence>
<dbReference type="CDD" id="cd04517">
    <property type="entry name" value="TLF"/>
    <property type="match status" value="1"/>
</dbReference>
<feature type="compositionally biased region" description="Acidic residues" evidence="11">
    <location>
        <begin position="292"/>
        <end position="319"/>
    </location>
</feature>
<reference evidence="12 13" key="1">
    <citation type="submission" date="2024-04" db="EMBL/GenBank/DDBJ databases">
        <authorList>
            <consortium name="Genoscope - CEA"/>
            <person name="William W."/>
        </authorList>
    </citation>
    <scope>NUCLEOTIDE SEQUENCE [LARGE SCALE GENOMIC DNA]</scope>
</reference>
<dbReference type="InterPro" id="IPR012295">
    <property type="entry name" value="TBP_dom_sf"/>
</dbReference>
<feature type="region of interest" description="Disordered" evidence="11">
    <location>
        <begin position="291"/>
        <end position="319"/>
    </location>
</feature>
<proteinExistence type="inferred from homology"/>
<name>A0AAV2I0Z0_LYMST</name>
<evidence type="ECO:0000256" key="7">
    <source>
        <dbReference type="ARBA" id="ARBA00023163"/>
    </source>
</evidence>
<dbReference type="FunFam" id="3.30.310.10:FF:000005">
    <property type="entry name" value="TATA box-binding protein-like 1"/>
    <property type="match status" value="1"/>
</dbReference>
<keyword evidence="4" id="KW-0963">Cytoplasm</keyword>
<dbReference type="Gene3D" id="3.30.310.10">
    <property type="entry name" value="TATA-Binding Protein"/>
    <property type="match status" value="2"/>
</dbReference>
<sequence length="319" mass="35268">MSLVSKPGLLNGGLHGQQLIPSSAGDTHCLGSTANSDFPSKINTEKIELASSEFHNSTDNGDLGQLSVHEGIVEGENTGEESPVIDIIINNVVCTFSTRCYLNLRAIALKGTNVEYKRENGMLNMKLRRPHTTATIWSSGKITCTGSTSEEEAKLAARRIARRLQKLGFNIRFSSYRVVNVLGTCSLPFGIKLNQFSEANRANASYEPELHPGVTYRIKEPKATLKIFSTGSITVTAPCVLNVQLAIEHIYPLVNMFKMEPRKIDKKIILAERKYLKKTGTTVAHPLLQIPDDIDEEEFSDEMDDEDFSDECDSDVSQD</sequence>
<dbReference type="GO" id="GO:0006352">
    <property type="term" value="P:DNA-templated transcription initiation"/>
    <property type="evidence" value="ECO:0007669"/>
    <property type="project" value="InterPro"/>
</dbReference>
<keyword evidence="5" id="KW-0805">Transcription regulation</keyword>
<comment type="caution">
    <text evidence="12">The sequence shown here is derived from an EMBL/GenBank/DDBJ whole genome shotgun (WGS) entry which is preliminary data.</text>
</comment>
<evidence type="ECO:0000256" key="8">
    <source>
        <dbReference type="ARBA" id="ARBA00023242"/>
    </source>
</evidence>
<protein>
    <recommendedName>
        <fullName evidence="9">TATA box-binding protein-like 1</fullName>
    </recommendedName>
    <alternativeName>
        <fullName evidence="10">TBP-like factor</fullName>
    </alternativeName>
</protein>
<dbReference type="InterPro" id="IPR015445">
    <property type="entry name" value="TBP-like"/>
</dbReference>
<dbReference type="GO" id="GO:0005634">
    <property type="term" value="C:nucleus"/>
    <property type="evidence" value="ECO:0007669"/>
    <property type="project" value="UniProtKB-SubCell"/>
</dbReference>
<evidence type="ECO:0000313" key="12">
    <source>
        <dbReference type="EMBL" id="CAL1540326.1"/>
    </source>
</evidence>
<keyword evidence="6" id="KW-0238">DNA-binding</keyword>
<dbReference type="FunFam" id="3.30.310.10:FF:000009">
    <property type="entry name" value="TatA box-binding protein-like protein 1"/>
    <property type="match status" value="1"/>
</dbReference>
<organism evidence="12 13">
    <name type="scientific">Lymnaea stagnalis</name>
    <name type="common">Great pond snail</name>
    <name type="synonym">Helix stagnalis</name>
    <dbReference type="NCBI Taxonomy" id="6523"/>
    <lineage>
        <taxon>Eukaryota</taxon>
        <taxon>Metazoa</taxon>
        <taxon>Spiralia</taxon>
        <taxon>Lophotrochozoa</taxon>
        <taxon>Mollusca</taxon>
        <taxon>Gastropoda</taxon>
        <taxon>Heterobranchia</taxon>
        <taxon>Euthyneura</taxon>
        <taxon>Panpulmonata</taxon>
        <taxon>Hygrophila</taxon>
        <taxon>Lymnaeoidea</taxon>
        <taxon>Lymnaeidae</taxon>
        <taxon>Lymnaea</taxon>
    </lineage>
</organism>
<evidence type="ECO:0000256" key="3">
    <source>
        <dbReference type="ARBA" id="ARBA00005560"/>
    </source>
</evidence>
<dbReference type="GO" id="GO:0005737">
    <property type="term" value="C:cytoplasm"/>
    <property type="evidence" value="ECO:0007669"/>
    <property type="project" value="UniProtKB-SubCell"/>
</dbReference>
<dbReference type="Pfam" id="PF00352">
    <property type="entry name" value="TBP"/>
    <property type="match status" value="2"/>
</dbReference>
<evidence type="ECO:0000256" key="2">
    <source>
        <dbReference type="ARBA" id="ARBA00004496"/>
    </source>
</evidence>
<comment type="similarity">
    <text evidence="3">Belongs to the TBP family.</text>
</comment>
<evidence type="ECO:0000256" key="1">
    <source>
        <dbReference type="ARBA" id="ARBA00004123"/>
    </source>
</evidence>
<dbReference type="GO" id="GO:0003677">
    <property type="term" value="F:DNA binding"/>
    <property type="evidence" value="ECO:0007669"/>
    <property type="project" value="UniProtKB-KW"/>
</dbReference>
<evidence type="ECO:0000256" key="11">
    <source>
        <dbReference type="SAM" id="MobiDB-lite"/>
    </source>
</evidence>
<keyword evidence="7" id="KW-0804">Transcription</keyword>